<feature type="transmembrane region" description="Helical" evidence="1">
    <location>
        <begin position="262"/>
        <end position="282"/>
    </location>
</feature>
<dbReference type="AlphaFoldDB" id="A0A3P8VVG6"/>
<reference evidence="3" key="2">
    <citation type="submission" date="2025-08" db="UniProtKB">
        <authorList>
            <consortium name="Ensembl"/>
        </authorList>
    </citation>
    <scope>IDENTIFICATION</scope>
</reference>
<dbReference type="GeneTree" id="ENSGT00940000163128"/>
<dbReference type="InterPro" id="IPR001666">
    <property type="entry name" value="PI_transfer"/>
</dbReference>
<evidence type="ECO:0000313" key="3">
    <source>
        <dbReference type="Ensembl" id="ENSCSEP00000019228.1"/>
    </source>
</evidence>
<proteinExistence type="predicted"/>
<keyword evidence="1" id="KW-0472">Membrane</keyword>
<evidence type="ECO:0000256" key="1">
    <source>
        <dbReference type="SAM" id="Phobius"/>
    </source>
</evidence>
<dbReference type="InterPro" id="IPR055261">
    <property type="entry name" value="PI_transfer_N"/>
</dbReference>
<evidence type="ECO:0000313" key="4">
    <source>
        <dbReference type="Proteomes" id="UP000265120"/>
    </source>
</evidence>
<dbReference type="Proteomes" id="UP000265120">
    <property type="component" value="Chromosome 9"/>
</dbReference>
<organism evidence="3 4">
    <name type="scientific">Cynoglossus semilaevis</name>
    <name type="common">Tongue sole</name>
    <dbReference type="NCBI Taxonomy" id="244447"/>
    <lineage>
        <taxon>Eukaryota</taxon>
        <taxon>Metazoa</taxon>
        <taxon>Chordata</taxon>
        <taxon>Craniata</taxon>
        <taxon>Vertebrata</taxon>
        <taxon>Euteleostomi</taxon>
        <taxon>Actinopterygii</taxon>
        <taxon>Neopterygii</taxon>
        <taxon>Teleostei</taxon>
        <taxon>Neoteleostei</taxon>
        <taxon>Acanthomorphata</taxon>
        <taxon>Carangaria</taxon>
        <taxon>Pleuronectiformes</taxon>
        <taxon>Pleuronectoidei</taxon>
        <taxon>Cynoglossidae</taxon>
        <taxon>Cynoglossinae</taxon>
        <taxon>Cynoglossus</taxon>
    </lineage>
</organism>
<dbReference type="SUPFAM" id="SSF55961">
    <property type="entry name" value="Bet v1-like"/>
    <property type="match status" value="1"/>
</dbReference>
<sequence>DVVRVCDVCMPAFVFYRIGQLYMISKHSHEQSDRGEGVEVVQNVPFEDPTHGQGQFTEKRVYLNSKLPSWARAVVPKIFYVTEKAWNYYPYTITGEWEEKICKTPDRRSTSCCQFCLKEQEREVCFVDIAYDEIPERYYKESEDLRYFKSEKTLRGMLQDGWRDNHDPIMCSYKLVTVKFEVWGLQTRVEQFLHKVVRDVLLLGHRQAFAWVDEWIDMTLDDVRDYEKQMHEKTNIKVCLGQQEHSTTNSSSMDDIDIHDKASVCFVFLILLFFLQTIVLHMSHIWNTVTSDPHCVKYM</sequence>
<reference evidence="3 4" key="1">
    <citation type="journal article" date="2014" name="Nat. Genet.">
        <title>Whole-genome sequence of a flatfish provides insights into ZW sex chromosome evolution and adaptation to a benthic lifestyle.</title>
        <authorList>
            <person name="Chen S."/>
            <person name="Zhang G."/>
            <person name="Shao C."/>
            <person name="Huang Q."/>
            <person name="Liu G."/>
            <person name="Zhang P."/>
            <person name="Song W."/>
            <person name="An N."/>
            <person name="Chalopin D."/>
            <person name="Volff J.N."/>
            <person name="Hong Y."/>
            <person name="Li Q."/>
            <person name="Sha Z."/>
            <person name="Zhou H."/>
            <person name="Xie M."/>
            <person name="Yu Q."/>
            <person name="Liu Y."/>
            <person name="Xiang H."/>
            <person name="Wang N."/>
            <person name="Wu K."/>
            <person name="Yang C."/>
            <person name="Zhou Q."/>
            <person name="Liao X."/>
            <person name="Yang L."/>
            <person name="Hu Q."/>
            <person name="Zhang J."/>
            <person name="Meng L."/>
            <person name="Jin L."/>
            <person name="Tian Y."/>
            <person name="Lian J."/>
            <person name="Yang J."/>
            <person name="Miao G."/>
            <person name="Liu S."/>
            <person name="Liang Z."/>
            <person name="Yan F."/>
            <person name="Li Y."/>
            <person name="Sun B."/>
            <person name="Zhang H."/>
            <person name="Zhang J."/>
            <person name="Zhu Y."/>
            <person name="Du M."/>
            <person name="Zhao Y."/>
            <person name="Schartl M."/>
            <person name="Tang Q."/>
            <person name="Wang J."/>
        </authorList>
    </citation>
    <scope>NUCLEOTIDE SEQUENCE</scope>
</reference>
<dbReference type="PRINTS" id="PR00391">
    <property type="entry name" value="PITRANSFER"/>
</dbReference>
<dbReference type="Pfam" id="PF02121">
    <property type="entry name" value="IP_trans"/>
    <property type="match status" value="1"/>
</dbReference>
<dbReference type="Ensembl" id="ENSCSET00000019464.1">
    <property type="protein sequence ID" value="ENSCSEP00000019228.1"/>
    <property type="gene ID" value="ENSCSEG00000012310.1"/>
</dbReference>
<keyword evidence="1" id="KW-1133">Transmembrane helix</keyword>
<dbReference type="OMA" id="VENRPCE"/>
<dbReference type="PANTHER" id="PTHR10658:SF55">
    <property type="entry name" value="CYTOPLASMIC PHOSPHATIDYLINOSITOL TRANSFER PROTEIN 1"/>
    <property type="match status" value="1"/>
</dbReference>
<keyword evidence="4" id="KW-1185">Reference proteome</keyword>
<dbReference type="PANTHER" id="PTHR10658">
    <property type="entry name" value="PHOSPHATIDYLINOSITOL TRANSFER PROTEIN"/>
    <property type="match status" value="1"/>
</dbReference>
<dbReference type="STRING" id="244447.ENSCSEP00000019228"/>
<keyword evidence="1" id="KW-0812">Transmembrane</keyword>
<dbReference type="Gene3D" id="3.30.530.20">
    <property type="match status" value="1"/>
</dbReference>
<dbReference type="GO" id="GO:0005737">
    <property type="term" value="C:cytoplasm"/>
    <property type="evidence" value="ECO:0007669"/>
    <property type="project" value="TreeGrafter"/>
</dbReference>
<dbReference type="GO" id="GO:0035091">
    <property type="term" value="F:phosphatidylinositol binding"/>
    <property type="evidence" value="ECO:0007669"/>
    <property type="project" value="TreeGrafter"/>
</dbReference>
<dbReference type="InterPro" id="IPR023393">
    <property type="entry name" value="START-like_dom_sf"/>
</dbReference>
<name>A0A3P8VVG6_CYNSE</name>
<evidence type="ECO:0000259" key="2">
    <source>
        <dbReference type="Pfam" id="PF02121"/>
    </source>
</evidence>
<dbReference type="InParanoid" id="A0A3P8VVG6"/>
<dbReference type="GO" id="GO:0008526">
    <property type="term" value="F:phosphatidylinositol transfer activity"/>
    <property type="evidence" value="ECO:0007669"/>
    <property type="project" value="TreeGrafter"/>
</dbReference>
<feature type="domain" description="Phosphatidylinositol transfer protein N-terminal" evidence="2">
    <location>
        <begin position="8"/>
        <end position="231"/>
    </location>
</feature>
<protein>
    <recommendedName>
        <fullName evidence="2">Phosphatidylinositol transfer protein N-terminal domain-containing protein</fullName>
    </recommendedName>
</protein>
<accession>A0A3P8VVG6</accession>
<reference evidence="3" key="3">
    <citation type="submission" date="2025-09" db="UniProtKB">
        <authorList>
            <consortium name="Ensembl"/>
        </authorList>
    </citation>
    <scope>IDENTIFICATION</scope>
</reference>